<dbReference type="PANTHER" id="PTHR13363">
    <property type="entry name" value="RING FINGER AND SRY DOMAIN-CONTAINING"/>
    <property type="match status" value="1"/>
</dbReference>
<keyword evidence="1" id="KW-0479">Metal-binding</keyword>
<evidence type="ECO:0000256" key="3">
    <source>
        <dbReference type="ARBA" id="ARBA00022833"/>
    </source>
</evidence>
<dbReference type="PANTHER" id="PTHR13363:SF5">
    <property type="entry name" value="E3 UBIQUITIN-PROTEIN LIGASE RNF123"/>
    <property type="match status" value="1"/>
</dbReference>
<reference evidence="5" key="1">
    <citation type="submission" date="2021-02" db="EMBL/GenBank/DDBJ databases">
        <authorList>
            <person name="Nowell W R."/>
        </authorList>
    </citation>
    <scope>NUCLEOTIDE SEQUENCE</scope>
</reference>
<dbReference type="PROSITE" id="PS50188">
    <property type="entry name" value="B302_SPRY"/>
    <property type="match status" value="1"/>
</dbReference>
<dbReference type="SMART" id="SM00449">
    <property type="entry name" value="SPRY"/>
    <property type="match status" value="1"/>
</dbReference>
<evidence type="ECO:0000256" key="2">
    <source>
        <dbReference type="ARBA" id="ARBA00022771"/>
    </source>
</evidence>
<accession>A0A815FZM6</accession>
<dbReference type="GO" id="GO:0004842">
    <property type="term" value="F:ubiquitin-protein transferase activity"/>
    <property type="evidence" value="ECO:0007669"/>
    <property type="project" value="InterPro"/>
</dbReference>
<dbReference type="InterPro" id="IPR045129">
    <property type="entry name" value="RNF123/RKP/RSPRY1"/>
</dbReference>
<evidence type="ECO:0000313" key="6">
    <source>
        <dbReference type="Proteomes" id="UP000663889"/>
    </source>
</evidence>
<dbReference type="GO" id="GO:0005737">
    <property type="term" value="C:cytoplasm"/>
    <property type="evidence" value="ECO:0007669"/>
    <property type="project" value="TreeGrafter"/>
</dbReference>
<organism evidence="5 6">
    <name type="scientific">Rotaria sordida</name>
    <dbReference type="NCBI Taxonomy" id="392033"/>
    <lineage>
        <taxon>Eukaryota</taxon>
        <taxon>Metazoa</taxon>
        <taxon>Spiralia</taxon>
        <taxon>Gnathifera</taxon>
        <taxon>Rotifera</taxon>
        <taxon>Eurotatoria</taxon>
        <taxon>Bdelloidea</taxon>
        <taxon>Philodinida</taxon>
        <taxon>Philodinidae</taxon>
        <taxon>Rotaria</taxon>
    </lineage>
</organism>
<proteinExistence type="predicted"/>
<dbReference type="GO" id="GO:0008270">
    <property type="term" value="F:zinc ion binding"/>
    <property type="evidence" value="ECO:0007669"/>
    <property type="project" value="UniProtKB-KW"/>
</dbReference>
<sequence>MGQQLSHVNEKLLSMTNNDSTQLTSDAIIADSGKDDILTLLNVRNPLESNGSNPIPVSERFHTKQIQTHLFQLTNSVEHKAINLEIYDILFENVFKNDLASHSQKTINEVEAILNQQQKLQTALMKKIQEEKNANQSIFNKDKAERQAQQLSYFAIQSLTSILLILIKSAEKHDPTIVQQILTLASQLCEQMPMKCLSFATNGTFLVKSLKPLTTYISDLSSQEDPRLVFDKKSEHPLMTNNDTTKEYGLTTSTTSSAVVKYLVRILNSCIENEQVISDIFNDILVGLYLMTEQEAGLAFLSVEPIFIKLLPLLCNYIVRNRTNDDHAKTHLHFLSWLLGRMSSLLIAGPPKDTLETKHANRLDSLLFMNGCEPTVTENSQYLMDLFKSDLAVYSHFKWNQQRQQSSSDDEFLMSVYYNQGQGAKLISKMKIHLKNKQRFLQKSIEQFVNDACAVLFAVYIKHYRRIHLAKSELFRPDHDKPHDKLLSIYEYANRVQTIFIKTKAQGGDCDNLFKQIKNNALFLLLSVKENSLIPIVNENLPPAEPNTPNLLSVEQSRMSRFKRQESRWTKAKNIIRLLRNSMHACIRLKKLMISKKQSIEQEHDPESVLNRLINGYVYEDAYGNTISIGNEDKKRESNELIQCLYRQYERAMTRLITYRFIETFIPKVFSIDDHSRALSILAIYLPHMRHIDLVEWTYAENIQASNSELKDAIANSYYSCIHMILSHLLQSTTTAESTILIPSIFRLLNLSYRSIDVCYLDRYQLIQTLCKSYMNFIEKSDPLLSLKSKLSGYTWFRLFVYKLCDNIREEQAHGMANPLLCQQRDFVFQSIIFGQLKELKRLKQTLSTAVAEPLVDSNEEKNDSLGNTTIGWFIKQVMTVNDDTSTILDIELCINQFLILLLRCVHLYEHVRSFCATVECIEELLDIYHHSQHQKNENDDSETFQDALSTPDTEDSLYVVWSDMKINRDQSIIDALSTSTLKYGGWKANASETEIEFYKQGRIGSDDISIVSIPRQVAKVQALEECGNKHRFHGRINVESSYIQGTFPTFTFENLEFSEGKWYYCVKLPVGGLVQIGWATAGFKPEANNGRGVGDDIYSWCYDGSRSVLFHNGSYNFPSEDLQWKENDVCGCGIEIDEENTRIKYWLNGKFLGTAFSHESDPGSSRLKCNMIPHGRSTTYFPCVSLEVSYYYSHCCELIVSPEDMDDCPLPSGYKPLLTPKLIHVENSIVVYPYSAYLVGDDTQEYLHTSPEINNSMSLLRDFVNEDHLETTFTLDDQWLIVPENSGGLSFPLNTLELSLTISFDLKIASTTSDEDSTNNKQNILLLKLDHIEMLSISIPSDENDDDEKEEVIHIAIVFYLKEKQTKVYVNDRCRTFLVGLDPKTMMKSKLFLLPNGGAQIRNLGLWKYALSEEHIRRLFTYGLFYVAVDYHERKEYRKQANTFLFSKTQPNFPNELLLPFNEPFEESQWLNKKKQKQEIKIYQNAMLVIDVNVNYERIRSTVNHIYLFRELDLTKNTISENTLRIQCKSITFQNQPITAADINEYMQSPNCSLETWIAPSLPMITSSLVAIGYKESWIKSMMEQYNTRNLQLLDTLIREHKEELLKKDHENQRTHTLDILSKLGPSIHREKLENLIMFAKLDTDEDFAAIGELMLSCWEDLQKSTSTSDITETENDNKERMAWFYQTVRRLGIKGSMNVWMQDKSKTHDDSDSIYQLLDLTKPKQDQSIGTQRKLTKKSLQYSHQGLTQKQYLDLRIACEHGLITIYARETILNMLEVWLNDQSSLFPWKKFGDYTFILRLIRLLDYHSSYSSTRADQRSDRMSPIIKSILKLEIDQLSKQTNMNNHLEKHAPLLYHLQKDLVVQSIRFLEKPSLLMKNPANEPTMTNEQMLFKEPNLDFLLKIVSLFSEIVTDQWNMNQNEIDTIIPILFPELLITLLFDLFLLVPTHQAKICILHLFAG</sequence>
<dbReference type="CDD" id="cd11709">
    <property type="entry name" value="SPRY"/>
    <property type="match status" value="1"/>
</dbReference>
<dbReference type="EMBL" id="CAJNOU010002567">
    <property type="protein sequence ID" value="CAF1332209.1"/>
    <property type="molecule type" value="Genomic_DNA"/>
</dbReference>
<evidence type="ECO:0000259" key="4">
    <source>
        <dbReference type="PROSITE" id="PS50188"/>
    </source>
</evidence>
<evidence type="ECO:0000313" key="5">
    <source>
        <dbReference type="EMBL" id="CAF1332209.1"/>
    </source>
</evidence>
<evidence type="ECO:0000256" key="1">
    <source>
        <dbReference type="ARBA" id="ARBA00022723"/>
    </source>
</evidence>
<dbReference type="Pfam" id="PF00622">
    <property type="entry name" value="SPRY"/>
    <property type="match status" value="1"/>
</dbReference>
<dbReference type="InterPro" id="IPR001870">
    <property type="entry name" value="B30.2/SPRY"/>
</dbReference>
<dbReference type="InterPro" id="IPR003877">
    <property type="entry name" value="SPRY_dom"/>
</dbReference>
<dbReference type="InterPro" id="IPR013320">
    <property type="entry name" value="ConA-like_dom_sf"/>
</dbReference>
<name>A0A815FZM6_9BILA</name>
<protein>
    <recommendedName>
        <fullName evidence="4">B30.2/SPRY domain-containing protein</fullName>
    </recommendedName>
</protein>
<dbReference type="InterPro" id="IPR043136">
    <property type="entry name" value="B30.2/SPRY_sf"/>
</dbReference>
<gene>
    <name evidence="5" type="ORF">SEV965_LOCUS27886</name>
</gene>
<dbReference type="Gene3D" id="2.60.120.920">
    <property type="match status" value="1"/>
</dbReference>
<dbReference type="SUPFAM" id="SSF49899">
    <property type="entry name" value="Concanavalin A-like lectins/glucanases"/>
    <property type="match status" value="1"/>
</dbReference>
<keyword evidence="2" id="KW-0863">Zinc-finger</keyword>
<dbReference type="Proteomes" id="UP000663889">
    <property type="component" value="Unassembled WGS sequence"/>
</dbReference>
<comment type="caution">
    <text evidence="5">The sequence shown here is derived from an EMBL/GenBank/DDBJ whole genome shotgun (WGS) entry which is preliminary data.</text>
</comment>
<dbReference type="GO" id="GO:0051603">
    <property type="term" value="P:proteolysis involved in protein catabolic process"/>
    <property type="evidence" value="ECO:0007669"/>
    <property type="project" value="TreeGrafter"/>
</dbReference>
<feature type="domain" description="B30.2/SPRY" evidence="4">
    <location>
        <begin position="991"/>
        <end position="1204"/>
    </location>
</feature>
<keyword evidence="3" id="KW-0862">Zinc</keyword>